<dbReference type="SUPFAM" id="SSF53474">
    <property type="entry name" value="alpha/beta-Hydrolases"/>
    <property type="match status" value="1"/>
</dbReference>
<reference evidence="2 3" key="1">
    <citation type="submission" date="2016-10" db="EMBL/GenBank/DDBJ databases">
        <title>Arsenicibacter rosenii gen. nov., sp. nov., an efficient arsenic-methylating bacterium isolated from an arsenic-contaminated paddy soil.</title>
        <authorList>
            <person name="Huang K."/>
        </authorList>
    </citation>
    <scope>NUCLEOTIDE SEQUENCE [LARGE SCALE GENOMIC DNA]</scope>
    <source>
        <strain evidence="2 3">SM-1</strain>
    </source>
</reference>
<dbReference type="Gene3D" id="1.10.260.160">
    <property type="match status" value="1"/>
</dbReference>
<keyword evidence="1" id="KW-0732">Signal</keyword>
<dbReference type="GO" id="GO:0016042">
    <property type="term" value="P:lipid catabolic process"/>
    <property type="evidence" value="ECO:0007669"/>
    <property type="project" value="InterPro"/>
</dbReference>
<evidence type="ECO:0000313" key="3">
    <source>
        <dbReference type="Proteomes" id="UP000181790"/>
    </source>
</evidence>
<dbReference type="EMBL" id="MORL01000005">
    <property type="protein sequence ID" value="OIN58986.1"/>
    <property type="molecule type" value="Genomic_DNA"/>
</dbReference>
<accession>A0A1S2VLA8</accession>
<feature type="chain" id="PRO_5010189593" evidence="1">
    <location>
        <begin position="26"/>
        <end position="397"/>
    </location>
</feature>
<organism evidence="2 3">
    <name type="scientific">Arsenicibacter rosenii</name>
    <dbReference type="NCBI Taxonomy" id="1750698"/>
    <lineage>
        <taxon>Bacteria</taxon>
        <taxon>Pseudomonadati</taxon>
        <taxon>Bacteroidota</taxon>
        <taxon>Cytophagia</taxon>
        <taxon>Cytophagales</taxon>
        <taxon>Spirosomataceae</taxon>
        <taxon>Arsenicibacter</taxon>
    </lineage>
</organism>
<sequence>MKFVNRQISAWVGLWMILLVASCTPKDPNPTNTYLVSSEKITQLTKEQIITQITQSGLAGGVPVSAFIQNGCTVYRLTYHTKNTDGTAIDASGLVLVPDRSGALSMMSVQHGTITTNSQAPSVFTAGTEATLVGPFAAALGYIVVYPDYLGYGASQQTEHPYEHRESLGATSLDMLMAAKEFVATNGVSWNNKLYIAGYSEGGFATMALQQKLEQLTNSPFQLKASSCGSGAYDKTSFTKYLINNTTSGAPSANSLYIWVLTTYNRLYNLKRPMTDFFKEPYATQIQNQGRAASVGVSLNTIITDSFKKGLNDGSDTGFLNALKDNDAYTFVPKTPTLLTHGTSDQLVFYLNSENAYNAMKAKGATNVTFTPFPGKGHDTALPDFLLATIQFFSANP</sequence>
<dbReference type="PIRSF" id="PIRSF029171">
    <property type="entry name" value="Esterase_LipA"/>
    <property type="match status" value="1"/>
</dbReference>
<protein>
    <submittedName>
        <fullName evidence="2">Phospholipase</fullName>
    </submittedName>
</protein>
<dbReference type="Gene3D" id="3.40.50.1820">
    <property type="entry name" value="alpha/beta hydrolase"/>
    <property type="match status" value="1"/>
</dbReference>
<dbReference type="InterPro" id="IPR005152">
    <property type="entry name" value="Lipase_secreted"/>
</dbReference>
<dbReference type="RefSeq" id="WP_071503437.1">
    <property type="nucleotide sequence ID" value="NZ_MORL01000005.1"/>
</dbReference>
<gene>
    <name evidence="2" type="ORF">BLX24_12275</name>
</gene>
<dbReference type="Proteomes" id="UP000181790">
    <property type="component" value="Unassembled WGS sequence"/>
</dbReference>
<dbReference type="InterPro" id="IPR029058">
    <property type="entry name" value="AB_hydrolase_fold"/>
</dbReference>
<feature type="signal peptide" evidence="1">
    <location>
        <begin position="1"/>
        <end position="25"/>
    </location>
</feature>
<keyword evidence="3" id="KW-1185">Reference proteome</keyword>
<dbReference type="PANTHER" id="PTHR34853:SF1">
    <property type="entry name" value="LIPASE 5"/>
    <property type="match status" value="1"/>
</dbReference>
<comment type="caution">
    <text evidence="2">The sequence shown here is derived from an EMBL/GenBank/DDBJ whole genome shotgun (WGS) entry which is preliminary data.</text>
</comment>
<dbReference type="AlphaFoldDB" id="A0A1S2VLA8"/>
<evidence type="ECO:0000313" key="2">
    <source>
        <dbReference type="EMBL" id="OIN58986.1"/>
    </source>
</evidence>
<proteinExistence type="predicted"/>
<dbReference type="GO" id="GO:0004806">
    <property type="term" value="F:triacylglycerol lipase activity"/>
    <property type="evidence" value="ECO:0007669"/>
    <property type="project" value="InterPro"/>
</dbReference>
<dbReference type="PROSITE" id="PS51257">
    <property type="entry name" value="PROKAR_LIPOPROTEIN"/>
    <property type="match status" value="1"/>
</dbReference>
<dbReference type="Pfam" id="PF03583">
    <property type="entry name" value="LIP"/>
    <property type="match status" value="1"/>
</dbReference>
<evidence type="ECO:0000256" key="1">
    <source>
        <dbReference type="SAM" id="SignalP"/>
    </source>
</evidence>
<dbReference type="OrthoDB" id="9798122at2"/>
<name>A0A1S2VLA8_9BACT</name>
<dbReference type="PANTHER" id="PTHR34853">
    <property type="match status" value="1"/>
</dbReference>